<comment type="caution">
    <text evidence="6">The sequence shown here is derived from an EMBL/GenBank/DDBJ whole genome shotgun (WGS) entry which is preliminary data.</text>
</comment>
<dbReference type="InterPro" id="IPR050557">
    <property type="entry name" value="RTX_toxin/Mannuronan_C5-epim"/>
</dbReference>
<dbReference type="InterPro" id="IPR018511">
    <property type="entry name" value="Hemolysin-typ_Ca-bd_CS"/>
</dbReference>
<reference evidence="6 7" key="1">
    <citation type="submission" date="2019-06" db="EMBL/GenBank/DDBJ databases">
        <title>YIM 131921 draft genome.</title>
        <authorList>
            <person name="Jiang L."/>
        </authorList>
    </citation>
    <scope>NUCLEOTIDE SEQUENCE [LARGE SCALE GENOMIC DNA]</scope>
    <source>
        <strain evidence="6 7">YIM 131921</strain>
    </source>
</reference>
<keyword evidence="3" id="KW-0964">Secreted</keyword>
<comment type="subcellular location">
    <subcellularLocation>
        <location evidence="2">Secreted</location>
    </subcellularLocation>
</comment>
<dbReference type="Gene3D" id="2.150.10.10">
    <property type="entry name" value="Serralysin-like metalloprotease, C-terminal"/>
    <property type="match status" value="3"/>
</dbReference>
<dbReference type="GO" id="GO:0005615">
    <property type="term" value="C:extracellular space"/>
    <property type="evidence" value="ECO:0007669"/>
    <property type="project" value="InterPro"/>
</dbReference>
<dbReference type="SUPFAM" id="SSF51120">
    <property type="entry name" value="beta-Roll"/>
    <property type="match status" value="2"/>
</dbReference>
<name>A0A5C4N3C9_9RHOB</name>
<dbReference type="PANTHER" id="PTHR38340">
    <property type="entry name" value="S-LAYER PROTEIN"/>
    <property type="match status" value="1"/>
</dbReference>
<sequence length="656" mass="66594">MMAVRRWGPEVQANLTMVGDQSRPDVTALADGGYVLTWLDLANPLVSAARFQRFDAAGTPIGAEGLVPASGPVINPTVTTLSGGGFVVVVGVEAVTGDRDVLGFRYDATGTLAAALPLDVSRSASAAEPVLMRLGSGFMTVHESSGDLFARRYDAAGALVGGDSAVNAVTLGFQGRADLAELALGGFVATWIDENLGRVEARVFQADGSPYDLGEFQVNMTSLGGNPAMPKVTGLTGGGFVVTWETSSSPYPNRAPDIRARIFDPYGTAIAWDFVVNPATAGAQILPDVTALADGGFVVVWIDNAGTPSIRGQVFDPFGGRMGGAFLISTTPLSGATEPRNLSVSALADGRLVVAWQAPDDSGTGIFHQIVDPREGVVNGSADNDVLHGNDAWGDEISGFAGNDTLIGLRGDDLLLGADGNDLLRGGRGEDMIHGGRGNDSLMGGAGADDLWGGVGSDVATYAGAGSGVTLALDGSLGAGSGDAAGDWFMGVESVLGSSYDDRLRGDGAANAIRGSSGADILEGGGGADSLIGDSGSDSLIGGAGQDSMAGGTSPDDFAFLSVADSSLGATCDRITDFVKGADDLTLIAIDANEGLAGDQAFTLDADGIFTAGEIRQTQSGANLLIELNTDADALPEMAILLLNVSGRLAATDFDL</sequence>
<evidence type="ECO:0000256" key="1">
    <source>
        <dbReference type="ARBA" id="ARBA00001913"/>
    </source>
</evidence>
<dbReference type="InterPro" id="IPR013858">
    <property type="entry name" value="Peptidase_M10B_C"/>
</dbReference>
<dbReference type="PRINTS" id="PR00313">
    <property type="entry name" value="CABNDNGRPT"/>
</dbReference>
<protein>
    <submittedName>
        <fullName evidence="6">Calcium-binding protein</fullName>
    </submittedName>
</protein>
<gene>
    <name evidence="6" type="ORF">FHG66_04825</name>
</gene>
<dbReference type="EMBL" id="VDFU01000004">
    <property type="protein sequence ID" value="TNC51495.1"/>
    <property type="molecule type" value="Genomic_DNA"/>
</dbReference>
<proteinExistence type="predicted"/>
<dbReference type="PANTHER" id="PTHR38340:SF1">
    <property type="entry name" value="S-LAYER PROTEIN"/>
    <property type="match status" value="1"/>
</dbReference>
<feature type="domain" description="Peptidase M10 serralysin C-terminal" evidence="5">
    <location>
        <begin position="533"/>
        <end position="640"/>
    </location>
</feature>
<dbReference type="Proteomes" id="UP000305887">
    <property type="component" value="Unassembled WGS sequence"/>
</dbReference>
<evidence type="ECO:0000313" key="6">
    <source>
        <dbReference type="EMBL" id="TNC51495.1"/>
    </source>
</evidence>
<dbReference type="Pfam" id="PF08548">
    <property type="entry name" value="Peptidase_M10_C"/>
    <property type="match status" value="1"/>
</dbReference>
<evidence type="ECO:0000256" key="3">
    <source>
        <dbReference type="ARBA" id="ARBA00022525"/>
    </source>
</evidence>
<dbReference type="InterPro" id="IPR001343">
    <property type="entry name" value="Hemolysn_Ca-bd"/>
</dbReference>
<keyword evidence="4" id="KW-0677">Repeat</keyword>
<dbReference type="OrthoDB" id="419320at2"/>
<dbReference type="InterPro" id="IPR011049">
    <property type="entry name" value="Serralysin-like_metalloprot_C"/>
</dbReference>
<dbReference type="PROSITE" id="PS00330">
    <property type="entry name" value="HEMOLYSIN_CALCIUM"/>
    <property type="match status" value="4"/>
</dbReference>
<evidence type="ECO:0000259" key="5">
    <source>
        <dbReference type="Pfam" id="PF08548"/>
    </source>
</evidence>
<evidence type="ECO:0000256" key="2">
    <source>
        <dbReference type="ARBA" id="ARBA00004613"/>
    </source>
</evidence>
<dbReference type="Pfam" id="PF00353">
    <property type="entry name" value="HemolysinCabind"/>
    <property type="match status" value="3"/>
</dbReference>
<accession>A0A5C4N3C9</accession>
<comment type="cofactor">
    <cofactor evidence="1">
        <name>Ca(2+)</name>
        <dbReference type="ChEBI" id="CHEBI:29108"/>
    </cofactor>
</comment>
<evidence type="ECO:0000256" key="4">
    <source>
        <dbReference type="ARBA" id="ARBA00022737"/>
    </source>
</evidence>
<organism evidence="6 7">
    <name type="scientific">Rubellimicrobium rubrum</name>
    <dbReference type="NCBI Taxonomy" id="2585369"/>
    <lineage>
        <taxon>Bacteria</taxon>
        <taxon>Pseudomonadati</taxon>
        <taxon>Pseudomonadota</taxon>
        <taxon>Alphaproteobacteria</taxon>
        <taxon>Rhodobacterales</taxon>
        <taxon>Roseobacteraceae</taxon>
        <taxon>Rubellimicrobium</taxon>
    </lineage>
</organism>
<dbReference type="AlphaFoldDB" id="A0A5C4N3C9"/>
<keyword evidence="7" id="KW-1185">Reference proteome</keyword>
<evidence type="ECO:0000313" key="7">
    <source>
        <dbReference type="Proteomes" id="UP000305887"/>
    </source>
</evidence>
<dbReference type="GO" id="GO:0005509">
    <property type="term" value="F:calcium ion binding"/>
    <property type="evidence" value="ECO:0007669"/>
    <property type="project" value="InterPro"/>
</dbReference>